<feature type="domain" description="DUF2344" evidence="1">
    <location>
        <begin position="17"/>
        <end position="214"/>
    </location>
</feature>
<dbReference type="Pfam" id="PF10105">
    <property type="entry name" value="DUF2344"/>
    <property type="match status" value="1"/>
</dbReference>
<protein>
    <submittedName>
        <fullName evidence="2">TIGR03936 family radical SAM-associated protein</fullName>
    </submittedName>
</protein>
<comment type="caution">
    <text evidence="2">The sequence shown here is derived from an EMBL/GenBank/DDBJ whole genome shotgun (WGS) entry which is preliminary data.</text>
</comment>
<dbReference type="NCBIfam" id="TIGR03936">
    <property type="entry name" value="sam_1_link_chp"/>
    <property type="match status" value="1"/>
</dbReference>
<evidence type="ECO:0000259" key="1">
    <source>
        <dbReference type="Pfam" id="PF10105"/>
    </source>
</evidence>
<evidence type="ECO:0000313" key="3">
    <source>
        <dbReference type="Proteomes" id="UP001197247"/>
    </source>
</evidence>
<name>A0ABS5TRY0_9ACTN</name>
<accession>A0ABS5TRY0</accession>
<organism evidence="2 3">
    <name type="scientific">Kineosporia corallincola</name>
    <dbReference type="NCBI Taxonomy" id="2835133"/>
    <lineage>
        <taxon>Bacteria</taxon>
        <taxon>Bacillati</taxon>
        <taxon>Actinomycetota</taxon>
        <taxon>Actinomycetes</taxon>
        <taxon>Kineosporiales</taxon>
        <taxon>Kineosporiaceae</taxon>
        <taxon>Kineosporia</taxon>
    </lineage>
</organism>
<keyword evidence="3" id="KW-1185">Reference proteome</keyword>
<proteinExistence type="predicted"/>
<sequence length="263" mass="28482">MAARQPEGPPPPPVVQKLRIQYAKRGRLRFSSHRDFQRALERALRRAAIPMAYSAGFNPHPRISYANAAPTGTASEAEYIEIALAERREPEAVRAALDEALPQGLDIVDVVEVTAPGQLADRLQASVWQIEMFAGTPGEEAAEANDTAVRDVVERFLAAERVEVQRMTKNGLRTFDAREAVLRIEVEPSVTSRPGNGCAILSLVVRHNTPAVRPDDVLSAFRAVADFAPPSPPRVTRLAQGLLDEADGSVTDPLVPDRDGGGA</sequence>
<dbReference type="InterPro" id="IPR018768">
    <property type="entry name" value="DUF2344"/>
</dbReference>
<reference evidence="2 3" key="1">
    <citation type="submission" date="2021-05" db="EMBL/GenBank/DDBJ databases">
        <title>Kineosporia and Streptomyces sp. nov. two new marine actinobacteria isolated from Coral.</title>
        <authorList>
            <person name="Buangrab K."/>
            <person name="Sutthacheep M."/>
            <person name="Yeemin T."/>
            <person name="Harunari E."/>
            <person name="Igarashi Y."/>
            <person name="Kanchanasin P."/>
            <person name="Tanasupawat S."/>
            <person name="Phongsopitanun W."/>
        </authorList>
    </citation>
    <scope>NUCLEOTIDE SEQUENCE [LARGE SCALE GENOMIC DNA]</scope>
    <source>
        <strain evidence="2 3">J2-2</strain>
    </source>
</reference>
<dbReference type="Proteomes" id="UP001197247">
    <property type="component" value="Unassembled WGS sequence"/>
</dbReference>
<gene>
    <name evidence="2" type="ORF">KIH74_31740</name>
</gene>
<dbReference type="RefSeq" id="WP_214160100.1">
    <property type="nucleotide sequence ID" value="NZ_JAHBAY010000018.1"/>
</dbReference>
<evidence type="ECO:0000313" key="2">
    <source>
        <dbReference type="EMBL" id="MBT0773561.1"/>
    </source>
</evidence>
<dbReference type="EMBL" id="JAHBAY010000018">
    <property type="protein sequence ID" value="MBT0773561.1"/>
    <property type="molecule type" value="Genomic_DNA"/>
</dbReference>